<name>A0ABP1REM0_9HEXA</name>
<evidence type="ECO:0000313" key="8">
    <source>
        <dbReference type="Proteomes" id="UP001642540"/>
    </source>
</evidence>
<evidence type="ECO:0000256" key="2">
    <source>
        <dbReference type="ARBA" id="ARBA00012255"/>
    </source>
</evidence>
<dbReference type="Pfam" id="PF05028">
    <property type="entry name" value="PARG_cat_C"/>
    <property type="match status" value="1"/>
</dbReference>
<accession>A0ABP1REM0</accession>
<keyword evidence="3" id="KW-0378">Hydrolase</keyword>
<protein>
    <recommendedName>
        <fullName evidence="2">poly(ADP-ribose) glycohydrolase</fullName>
        <ecNumber evidence="2">3.2.1.143</ecNumber>
    </recommendedName>
</protein>
<dbReference type="InterPro" id="IPR048362">
    <property type="entry name" value="PARG_helical"/>
</dbReference>
<dbReference type="InterPro" id="IPR046372">
    <property type="entry name" value="PARG_cat_C"/>
</dbReference>
<evidence type="ECO:0000313" key="7">
    <source>
        <dbReference type="EMBL" id="CAL8127201.1"/>
    </source>
</evidence>
<organism evidence="7 8">
    <name type="scientific">Orchesella dallaii</name>
    <dbReference type="NCBI Taxonomy" id="48710"/>
    <lineage>
        <taxon>Eukaryota</taxon>
        <taxon>Metazoa</taxon>
        <taxon>Ecdysozoa</taxon>
        <taxon>Arthropoda</taxon>
        <taxon>Hexapoda</taxon>
        <taxon>Collembola</taxon>
        <taxon>Entomobryomorpha</taxon>
        <taxon>Entomobryoidea</taxon>
        <taxon>Orchesellidae</taxon>
        <taxon>Orchesellinae</taxon>
        <taxon>Orchesella</taxon>
    </lineage>
</organism>
<sequence>MDELVPETQLSVGGAVDKSTQESVDRVPESPPFNTQADEEETEGNEVEEDSLTEFDVEAQLEPQTSGLMQEEQSPKVSEITYDDESHAAGSSKPHKRKSTKSISDDVVIDIDFEDAGTLGVSSMNETDIEIEEFPEEDNDILLCAAKNVQDNVGEEPEGPTEDEMLIESNNPAFVLETLALDAELEEAEDAMRKEFDNFKKFKAGEKIFPDVRRSEYNTIAFDLNAAYQPGVPLEPHPLRFVPKWDHKFVPMPCCEQNVHLFKVRSTDAVSNNDTDGPNEPDNNLVETKIVRSWMWHRISKALSGQILCSQDIFSATKQYTRVTSEFNALNYCIDQIMTDGERTHFFSKVIPYMTRLVLGLPEIVTCPLPILRKNVNHNISLSQRQVACLLANAFFSTFPKRFQFEAELPSINFKDLFADNHGEDERRLIMKAQKIRCLIHYFTRVAADSPQGVITYTRKNLRHCNMPDWKKIDKGLTKFVPLIRGTIEDDGAGLLKVDFANKFIGGGVLGRGAVQEEILFVIYPELMLTRLFTEKLNYSESVIITGCERFCKYSGYSLNFKFDGDYQDTTQYDSKGRRCTQIAAIDALYISRPLFQFHPKHITREVNKAFVGFSSPNNSSIAVATGKWGCGAFNGDPQLKAVIQLLAASHAGRDIAFFTFGDIDCYKDVTSIYDCIKDLKIKDVWNLLDQYHSLCCSTSKRTRTLKEFCKQYTDGQSETKEASSTLKASTSNLKTVPITRFYSSDKSRLDDSTVADITKGINKINSKHKPPTNLQLTTTAGKRPREEENASSINVTLTNEEIEQVLQDEENLKVSADSNGESKPASTPDNSDNAEVSPKSPKRLKQLPDFYPS</sequence>
<dbReference type="PANTHER" id="PTHR12837">
    <property type="entry name" value="POLY ADP-RIBOSE GLYCOHYDROLASE"/>
    <property type="match status" value="1"/>
</dbReference>
<dbReference type="PANTHER" id="PTHR12837:SF15">
    <property type="entry name" value="POLY(ADP-RIBOSE) GLYCOHYDROLASE"/>
    <property type="match status" value="1"/>
</dbReference>
<feature type="region of interest" description="Disordered" evidence="4">
    <location>
        <begin position="764"/>
        <end position="792"/>
    </location>
</feature>
<feature type="compositionally biased region" description="Basic and acidic residues" evidence="4">
    <location>
        <begin position="19"/>
        <end position="28"/>
    </location>
</feature>
<evidence type="ECO:0000256" key="4">
    <source>
        <dbReference type="SAM" id="MobiDB-lite"/>
    </source>
</evidence>
<evidence type="ECO:0000256" key="3">
    <source>
        <dbReference type="ARBA" id="ARBA00022801"/>
    </source>
</evidence>
<feature type="domain" description="PARG catalytic Macro" evidence="5">
    <location>
        <begin position="467"/>
        <end position="665"/>
    </location>
</feature>
<dbReference type="EMBL" id="CAXLJM020000072">
    <property type="protein sequence ID" value="CAL8127201.1"/>
    <property type="molecule type" value="Genomic_DNA"/>
</dbReference>
<evidence type="ECO:0000259" key="5">
    <source>
        <dbReference type="Pfam" id="PF05028"/>
    </source>
</evidence>
<feature type="region of interest" description="Disordered" evidence="4">
    <location>
        <begin position="1"/>
        <end position="101"/>
    </location>
</feature>
<dbReference type="InterPro" id="IPR007724">
    <property type="entry name" value="Poly_GlycHdrlase"/>
</dbReference>
<gene>
    <name evidence="7" type="ORF">ODALV1_LOCUS21736</name>
</gene>
<feature type="compositionally biased region" description="Acidic residues" evidence="4">
    <location>
        <begin position="37"/>
        <end position="59"/>
    </location>
</feature>
<dbReference type="EC" id="3.2.1.143" evidence="2"/>
<comment type="similarity">
    <text evidence="1">Belongs to the poly(ADP-ribose) glycohydrolase family.</text>
</comment>
<keyword evidence="8" id="KW-1185">Reference proteome</keyword>
<evidence type="ECO:0000259" key="6">
    <source>
        <dbReference type="Pfam" id="PF20811"/>
    </source>
</evidence>
<feature type="region of interest" description="Disordered" evidence="4">
    <location>
        <begin position="812"/>
        <end position="854"/>
    </location>
</feature>
<feature type="compositionally biased region" description="Polar residues" evidence="4">
    <location>
        <begin position="817"/>
        <end position="835"/>
    </location>
</feature>
<dbReference type="Pfam" id="PF20811">
    <property type="entry name" value="PARG_cat_N"/>
    <property type="match status" value="1"/>
</dbReference>
<evidence type="ECO:0000256" key="1">
    <source>
        <dbReference type="ARBA" id="ARBA00009545"/>
    </source>
</evidence>
<reference evidence="7 8" key="1">
    <citation type="submission" date="2024-08" db="EMBL/GenBank/DDBJ databases">
        <authorList>
            <person name="Cucini C."/>
            <person name="Frati F."/>
        </authorList>
    </citation>
    <scope>NUCLEOTIDE SEQUENCE [LARGE SCALE GENOMIC DNA]</scope>
</reference>
<dbReference type="Proteomes" id="UP001642540">
    <property type="component" value="Unassembled WGS sequence"/>
</dbReference>
<proteinExistence type="inferred from homology"/>
<feature type="domain" description="PARG helical" evidence="6">
    <location>
        <begin position="339"/>
        <end position="459"/>
    </location>
</feature>
<feature type="compositionally biased region" description="Polar residues" evidence="4">
    <location>
        <begin position="62"/>
        <end position="76"/>
    </location>
</feature>
<comment type="caution">
    <text evidence="7">The sequence shown here is derived from an EMBL/GenBank/DDBJ whole genome shotgun (WGS) entry which is preliminary data.</text>
</comment>